<evidence type="ECO:0000313" key="3">
    <source>
        <dbReference type="Proteomes" id="UP000260983"/>
    </source>
</evidence>
<dbReference type="AlphaFoldDB" id="A0A3E5BCR1"/>
<feature type="transmembrane region" description="Helical" evidence="1">
    <location>
        <begin position="55"/>
        <end position="73"/>
    </location>
</feature>
<feature type="transmembrane region" description="Helical" evidence="1">
    <location>
        <begin position="115"/>
        <end position="133"/>
    </location>
</feature>
<feature type="transmembrane region" description="Helical" evidence="1">
    <location>
        <begin position="85"/>
        <end position="103"/>
    </location>
</feature>
<dbReference type="Pfam" id="PF13687">
    <property type="entry name" value="DUF4153"/>
    <property type="match status" value="1"/>
</dbReference>
<feature type="transmembrane region" description="Helical" evidence="1">
    <location>
        <begin position="187"/>
        <end position="207"/>
    </location>
</feature>
<feature type="transmembrane region" description="Helical" evidence="1">
    <location>
        <begin position="353"/>
        <end position="372"/>
    </location>
</feature>
<evidence type="ECO:0000313" key="2">
    <source>
        <dbReference type="EMBL" id="RGN35402.1"/>
    </source>
</evidence>
<feature type="transmembrane region" description="Helical" evidence="1">
    <location>
        <begin position="145"/>
        <end position="167"/>
    </location>
</feature>
<keyword evidence="1" id="KW-0472">Membrane</keyword>
<feature type="transmembrane region" description="Helical" evidence="1">
    <location>
        <begin position="326"/>
        <end position="346"/>
    </location>
</feature>
<dbReference type="Proteomes" id="UP000260983">
    <property type="component" value="Unassembled WGS sequence"/>
</dbReference>
<sequence>MKEPLLKKTFHTMTEAFQNCWKRFPITVCFVFVLAAYLAYLVATDMEGDRKQLMVLGYYFSIGMLLSLTLHLWSEEIKSKLKSTIVHVVMHVLLIADAVYLYSLSPEQSLTEIGIAHGAGILALWLSVFFLSFTKEKNDIPSWNFTSYTIGTFVTANVVGLIMSGGISLLVFSLQKLFNVDVSWRCYLYILIICSVLLPMLLFLGMLPKDEQKHDREPQSSDFLKGTIHFLFLPLIAGYLLVLYIYAARILISWELPIGWVSWLVVALMAGCIATEFGLYPARIQETKRANEWIARWLPALVLPLLVLMTVGIMRRFNDYGITINRLYIITLNIWFYIVCFGLVFTKARRISWIPISFSIIFLLTSALPVNYASITRNTIRNDVKEELKRSCDMELPLTREQYNQWIETLPEGTAAQVNDKFMYLRNWFGRKSIADLVDRDVSFYSARHHYETDNDDIAVDAEPVSTPTISYRAQAASQVDIKIPNGYNRFIAIPDPKESDWSCTIPRKYLETGILPVSLGTRTGHMNDSVYIDLKTLETLRQYKYGEMPPTTFKCNSNKNLFMLTRFSLNYPKVGQEELKLGINGYLFKK</sequence>
<accession>A0A3E5BCR1</accession>
<feature type="transmembrane region" description="Helical" evidence="1">
    <location>
        <begin position="294"/>
        <end position="314"/>
    </location>
</feature>
<feature type="transmembrane region" description="Helical" evidence="1">
    <location>
        <begin position="260"/>
        <end position="282"/>
    </location>
</feature>
<comment type="caution">
    <text evidence="2">The sequence shown here is derived from an EMBL/GenBank/DDBJ whole genome shotgun (WGS) entry which is preliminary data.</text>
</comment>
<proteinExistence type="predicted"/>
<protein>
    <submittedName>
        <fullName evidence="2">DUF4153 domain-containing protein</fullName>
    </submittedName>
</protein>
<dbReference type="EMBL" id="QSUL01000007">
    <property type="protein sequence ID" value="RGN35402.1"/>
    <property type="molecule type" value="Genomic_DNA"/>
</dbReference>
<reference evidence="2 3" key="1">
    <citation type="submission" date="2018-08" db="EMBL/GenBank/DDBJ databases">
        <title>A genome reference for cultivated species of the human gut microbiota.</title>
        <authorList>
            <person name="Zou Y."/>
            <person name="Xue W."/>
            <person name="Luo G."/>
        </authorList>
    </citation>
    <scope>NUCLEOTIDE SEQUENCE [LARGE SCALE GENOMIC DNA]</scope>
    <source>
        <strain evidence="2 3">OM05-15BH</strain>
    </source>
</reference>
<keyword evidence="1" id="KW-0812">Transmembrane</keyword>
<organism evidence="2 3">
    <name type="scientific">Bacteroides oleiciplenus</name>
    <dbReference type="NCBI Taxonomy" id="626931"/>
    <lineage>
        <taxon>Bacteria</taxon>
        <taxon>Pseudomonadati</taxon>
        <taxon>Bacteroidota</taxon>
        <taxon>Bacteroidia</taxon>
        <taxon>Bacteroidales</taxon>
        <taxon>Bacteroidaceae</taxon>
        <taxon>Bacteroides</taxon>
    </lineage>
</organism>
<feature type="transmembrane region" description="Helical" evidence="1">
    <location>
        <begin position="228"/>
        <end position="248"/>
    </location>
</feature>
<dbReference type="RefSeq" id="WP_117724401.1">
    <property type="nucleotide sequence ID" value="NZ_QSUL01000007.1"/>
</dbReference>
<gene>
    <name evidence="2" type="ORF">DXB65_12350</name>
</gene>
<name>A0A3E5BCR1_9BACE</name>
<evidence type="ECO:0000256" key="1">
    <source>
        <dbReference type="SAM" id="Phobius"/>
    </source>
</evidence>
<keyword evidence="1" id="KW-1133">Transmembrane helix</keyword>
<feature type="transmembrane region" description="Helical" evidence="1">
    <location>
        <begin position="21"/>
        <end position="43"/>
    </location>
</feature>
<dbReference type="InterPro" id="IPR025291">
    <property type="entry name" value="DUF4153"/>
</dbReference>